<organism evidence="2 3">
    <name type="scientific">Portunus trituberculatus</name>
    <name type="common">Swimming crab</name>
    <name type="synonym">Neptunus trituberculatus</name>
    <dbReference type="NCBI Taxonomy" id="210409"/>
    <lineage>
        <taxon>Eukaryota</taxon>
        <taxon>Metazoa</taxon>
        <taxon>Ecdysozoa</taxon>
        <taxon>Arthropoda</taxon>
        <taxon>Crustacea</taxon>
        <taxon>Multicrustacea</taxon>
        <taxon>Malacostraca</taxon>
        <taxon>Eumalacostraca</taxon>
        <taxon>Eucarida</taxon>
        <taxon>Decapoda</taxon>
        <taxon>Pleocyemata</taxon>
        <taxon>Brachyura</taxon>
        <taxon>Eubrachyura</taxon>
        <taxon>Portunoidea</taxon>
        <taxon>Portunidae</taxon>
        <taxon>Portuninae</taxon>
        <taxon>Portunus</taxon>
    </lineage>
</organism>
<reference evidence="2 3" key="1">
    <citation type="submission" date="2019-05" db="EMBL/GenBank/DDBJ databases">
        <title>Another draft genome of Portunus trituberculatus and its Hox gene families provides insights of decapod evolution.</title>
        <authorList>
            <person name="Jeong J.-H."/>
            <person name="Song I."/>
            <person name="Kim S."/>
            <person name="Choi T."/>
            <person name="Kim D."/>
            <person name="Ryu S."/>
            <person name="Kim W."/>
        </authorList>
    </citation>
    <scope>NUCLEOTIDE SEQUENCE [LARGE SCALE GENOMIC DNA]</scope>
    <source>
        <tissue evidence="2">Muscle</tissue>
    </source>
</reference>
<comment type="caution">
    <text evidence="2">The sequence shown here is derived from an EMBL/GenBank/DDBJ whole genome shotgun (WGS) entry which is preliminary data.</text>
</comment>
<accession>A0A5B7EIF9</accession>
<dbReference type="Proteomes" id="UP000324222">
    <property type="component" value="Unassembled WGS sequence"/>
</dbReference>
<dbReference type="AlphaFoldDB" id="A0A5B7EIF9"/>
<feature type="region of interest" description="Disordered" evidence="1">
    <location>
        <begin position="97"/>
        <end position="162"/>
    </location>
</feature>
<feature type="compositionally biased region" description="Pro residues" evidence="1">
    <location>
        <begin position="140"/>
        <end position="150"/>
    </location>
</feature>
<sequence>MEGRRVGVVGRMEGVEEEPAMPAVTVCTKPITGSLCTTLVRTPILCQQCRPITLSLPIKAWTVSGPPTTVRGPPGHSPKRGDGMRLRLALKGEAAARGLDFGNFGPDRPTGSGRGTTPDLSNRITPQPGRKEPLRCLPCRPSPLPSPSTPPCLTHQHAEQMK</sequence>
<protein>
    <submittedName>
        <fullName evidence="2">Uncharacterized protein</fullName>
    </submittedName>
</protein>
<name>A0A5B7EIF9_PORTR</name>
<keyword evidence="3" id="KW-1185">Reference proteome</keyword>
<evidence type="ECO:0000313" key="2">
    <source>
        <dbReference type="EMBL" id="MPC33057.1"/>
    </source>
</evidence>
<dbReference type="EMBL" id="VSRR010002751">
    <property type="protein sequence ID" value="MPC33057.1"/>
    <property type="molecule type" value="Genomic_DNA"/>
</dbReference>
<gene>
    <name evidence="2" type="ORF">E2C01_026396</name>
</gene>
<feature type="region of interest" description="Disordered" evidence="1">
    <location>
        <begin position="64"/>
        <end position="83"/>
    </location>
</feature>
<evidence type="ECO:0000256" key="1">
    <source>
        <dbReference type="SAM" id="MobiDB-lite"/>
    </source>
</evidence>
<proteinExistence type="predicted"/>
<evidence type="ECO:0000313" key="3">
    <source>
        <dbReference type="Proteomes" id="UP000324222"/>
    </source>
</evidence>